<name>H5U206_9ACTN</name>
<comment type="caution">
    <text evidence="3">The sequence shown here is derived from an EMBL/GenBank/DDBJ whole genome shotgun (WGS) entry which is preliminary data.</text>
</comment>
<dbReference type="NCBIfam" id="NF040712">
    <property type="entry name" value="SepH"/>
    <property type="match status" value="1"/>
</dbReference>
<organism evidence="3 4">
    <name type="scientific">Gordonia sputi NBRC 100414</name>
    <dbReference type="NCBI Taxonomy" id="1089453"/>
    <lineage>
        <taxon>Bacteria</taxon>
        <taxon>Bacillati</taxon>
        <taxon>Actinomycetota</taxon>
        <taxon>Actinomycetes</taxon>
        <taxon>Mycobacteriales</taxon>
        <taxon>Gordoniaceae</taxon>
        <taxon>Gordonia</taxon>
    </lineage>
</organism>
<dbReference type="EMBL" id="BAFC01000079">
    <property type="protein sequence ID" value="GAB39764.1"/>
    <property type="molecule type" value="Genomic_DNA"/>
</dbReference>
<evidence type="ECO:0000313" key="4">
    <source>
        <dbReference type="Proteomes" id="UP000005845"/>
    </source>
</evidence>
<feature type="domain" description="DUF3071" evidence="2">
    <location>
        <begin position="2"/>
        <end position="170"/>
    </location>
</feature>
<dbReference type="InterPro" id="IPR047682">
    <property type="entry name" value="SepH-like"/>
</dbReference>
<dbReference type="Pfam" id="PF11268">
    <property type="entry name" value="DUF3071"/>
    <property type="match status" value="1"/>
</dbReference>
<reference evidence="3 4" key="1">
    <citation type="submission" date="2012-02" db="EMBL/GenBank/DDBJ databases">
        <title>Whole genome shotgun sequence of Gordonia sputi NBRC 100414.</title>
        <authorList>
            <person name="Yoshida I."/>
            <person name="Hosoyama A."/>
            <person name="Tsuchikane K."/>
            <person name="Katsumata H."/>
            <person name="Yamazaki S."/>
            <person name="Fujita N."/>
        </authorList>
    </citation>
    <scope>NUCLEOTIDE SEQUENCE [LARGE SCALE GENOMIC DNA]</scope>
    <source>
        <strain evidence="3 4">NBRC 100414</strain>
    </source>
</reference>
<sequence length="320" mass="35217">MMRELRVVGVDVDGSHVICQDTESGERFKLDADERLRAAARGDLSRLGQIEIEMESSLRPREIQSRIRAGASVEEVAAVAGVPKDKIERFAHPVLLERQRATELGALAHPIRHDGPSTETLGDTVTEGLAAYGQNPNEATWDAWKGDDGQWVVQVNWQVGHTEHHAHWRFSPGSHGGTAVPLDDLAEELIHPETIEPRRRLIPVSTPTITPADDDHEEVTFDANALIGAQRSRHVEVRVEHDTYTLDFGIDDDAAQEPTVVDEAPATDTDRGTQDAPTGSDTSTSTTDDKPTEHRRRKSRKPAVPAWEDVLLGVRSNGNS</sequence>
<accession>H5U206</accession>
<proteinExistence type="predicted"/>
<dbReference type="Proteomes" id="UP000005845">
    <property type="component" value="Unassembled WGS sequence"/>
</dbReference>
<dbReference type="InterPro" id="IPR021421">
    <property type="entry name" value="DUF3071"/>
</dbReference>
<evidence type="ECO:0000259" key="2">
    <source>
        <dbReference type="Pfam" id="PF11268"/>
    </source>
</evidence>
<gene>
    <name evidence="3" type="ORF">GOSPT_079_00110</name>
</gene>
<dbReference type="eggNOG" id="ENOG5031INW">
    <property type="taxonomic scope" value="Bacteria"/>
</dbReference>
<evidence type="ECO:0000256" key="1">
    <source>
        <dbReference type="SAM" id="MobiDB-lite"/>
    </source>
</evidence>
<feature type="region of interest" description="Disordered" evidence="1">
    <location>
        <begin position="249"/>
        <end position="320"/>
    </location>
</feature>
<dbReference type="AlphaFoldDB" id="H5U206"/>
<protein>
    <recommendedName>
        <fullName evidence="2">DUF3071 domain-containing protein</fullName>
    </recommendedName>
</protein>
<evidence type="ECO:0000313" key="3">
    <source>
        <dbReference type="EMBL" id="GAB39764.1"/>
    </source>
</evidence>
<keyword evidence="4" id="KW-1185">Reference proteome</keyword>